<dbReference type="InterPro" id="IPR011989">
    <property type="entry name" value="ARM-like"/>
</dbReference>
<dbReference type="EMBL" id="HACM01009756">
    <property type="protein sequence ID" value="CRZ10198.1"/>
    <property type="molecule type" value="Transcribed_RNA"/>
</dbReference>
<feature type="region of interest" description="Disordered" evidence="1">
    <location>
        <begin position="583"/>
        <end position="648"/>
    </location>
</feature>
<evidence type="ECO:0000313" key="3">
    <source>
        <dbReference type="EMBL" id="CRZ10198.1"/>
    </source>
</evidence>
<dbReference type="Gene3D" id="1.10.510.10">
    <property type="entry name" value="Transferase(Phosphotransferase) domain 1"/>
    <property type="match status" value="1"/>
</dbReference>
<dbReference type="InterPro" id="IPR011009">
    <property type="entry name" value="Kinase-like_dom_sf"/>
</dbReference>
<name>A0A0H5R7T5_9EUKA</name>
<dbReference type="PANTHER" id="PTHR12984">
    <property type="entry name" value="SCY1-RELATED S/T PROTEIN KINASE-LIKE"/>
    <property type="match status" value="1"/>
</dbReference>
<feature type="compositionally biased region" description="Polar residues" evidence="1">
    <location>
        <begin position="593"/>
        <end position="605"/>
    </location>
</feature>
<accession>A0A0H5R7T5</accession>
<dbReference type="SUPFAM" id="SSF56112">
    <property type="entry name" value="Protein kinase-like (PK-like)"/>
    <property type="match status" value="1"/>
</dbReference>
<feature type="compositionally biased region" description="Polar residues" evidence="1">
    <location>
        <begin position="762"/>
        <end position="778"/>
    </location>
</feature>
<feature type="compositionally biased region" description="Polar residues" evidence="1">
    <location>
        <begin position="544"/>
        <end position="555"/>
    </location>
</feature>
<reference evidence="3" key="1">
    <citation type="submission" date="2015-04" db="EMBL/GenBank/DDBJ databases">
        <title>The genome sequence of the plant pathogenic Rhizarian Plasmodiophora brassicae reveals insights in its biotrophic life cycle and the origin of chitin synthesis.</title>
        <authorList>
            <person name="Schwelm A."/>
            <person name="Fogelqvist J."/>
            <person name="Knaust A."/>
            <person name="Julke S."/>
            <person name="Lilja T."/>
            <person name="Dhandapani V."/>
            <person name="Bonilla-Rosso G."/>
            <person name="Karlsson M."/>
            <person name="Shevchenko A."/>
            <person name="Choi S.R."/>
            <person name="Kim H.G."/>
            <person name="Park J.Y."/>
            <person name="Lim Y.P."/>
            <person name="Ludwig-Muller J."/>
            <person name="Dixelius C."/>
        </authorList>
    </citation>
    <scope>NUCLEOTIDE SEQUENCE</scope>
    <source>
        <tissue evidence="3">Potato root galls</tissue>
    </source>
</reference>
<sequence>MGAAASSFPFRVGEQRRAGTRWTLYDGQRKSDNEDVSILVFTKNGAHPESLHSAKHYEKKLKTLRHPHILKFIDSLEVPESIYIVCERVSPLIISSDRANVDSKILPLGVYQVASAINFLNTDCKMSHCAVSPEAIFISKSGDWKLGGMDRICDASELAVSDWSRHSFYIPSMYASPDMSECTHVGFRNVPLHALDSWCFGCLIYEIYNGSLSRRDQLKNTGNIPNSLIPYYQRLLAKGSSNRITSGQLLSSKYFECDIIQTVEFLDHLALKNNAEKEVFFRGIQDKLGSLGDSLSRYRVLPCLVQALEYGSVADSAARVLNAMLHIGAKLSTEEFKLMVQPCLLKLFACNDRAIRAGLLKNVSEYIIHLSDTVVNDTVWPQVVTGFTDTEPRLREATIKSLLSFLPKLKDKTIQVSAYPMISRMQRDPVPGIRTNTVIALGKVAKFLSPTTQSKILLPSFSLALRDPFIPSRQSALAALQATCLLYSPEQIAKSVLHSVCQHLVDPSKQVRDQAFITVRALVDRVETATLSLPDQKQEENLTAAENSRSNSSVVPTDLAGASALAGKLTGWAVSSISKKLLDGGSSAERNSKNTIRTGTDNANWNPPVLPKEGPGPASTPRAAEANVSSFVSDDQDDLAPYSIPGDETDLNGHNINLEDDFFANPDLSTADDILSQFNLSVSTPSVPVSGNASGFDESFIDWMDNASKIPTIPLPNSSSLNPTAKTTLATPTRPILSSAKGAAPVKPVPQPLRPTGWGNVGKSNTQSTFNDDFFNNW</sequence>
<dbReference type="PROSITE" id="PS50011">
    <property type="entry name" value="PROTEIN_KINASE_DOM"/>
    <property type="match status" value="1"/>
</dbReference>
<dbReference type="InterPro" id="IPR051177">
    <property type="entry name" value="CIK-Related_Protein"/>
</dbReference>
<evidence type="ECO:0000259" key="2">
    <source>
        <dbReference type="PROSITE" id="PS50011"/>
    </source>
</evidence>
<protein>
    <recommendedName>
        <fullName evidence="2">Protein kinase domain-containing protein</fullName>
    </recommendedName>
</protein>
<dbReference type="InterPro" id="IPR016024">
    <property type="entry name" value="ARM-type_fold"/>
</dbReference>
<dbReference type="PANTHER" id="PTHR12984:SF3">
    <property type="entry name" value="N-TERMINAL KINASE-LIKE PROTEIN"/>
    <property type="match status" value="1"/>
</dbReference>
<dbReference type="Pfam" id="PF00069">
    <property type="entry name" value="Pkinase"/>
    <property type="match status" value="1"/>
</dbReference>
<feature type="region of interest" description="Disordered" evidence="1">
    <location>
        <begin position="534"/>
        <end position="555"/>
    </location>
</feature>
<feature type="region of interest" description="Disordered" evidence="1">
    <location>
        <begin position="740"/>
        <end position="778"/>
    </location>
</feature>
<dbReference type="SMART" id="SM00220">
    <property type="entry name" value="S_TKc"/>
    <property type="match status" value="1"/>
</dbReference>
<dbReference type="Gene3D" id="1.25.10.10">
    <property type="entry name" value="Leucine-rich Repeat Variant"/>
    <property type="match status" value="1"/>
</dbReference>
<organism evidence="3">
    <name type="scientific">Spongospora subterranea</name>
    <dbReference type="NCBI Taxonomy" id="70186"/>
    <lineage>
        <taxon>Eukaryota</taxon>
        <taxon>Sar</taxon>
        <taxon>Rhizaria</taxon>
        <taxon>Endomyxa</taxon>
        <taxon>Phytomyxea</taxon>
        <taxon>Plasmodiophorida</taxon>
        <taxon>Plasmodiophoridae</taxon>
        <taxon>Spongospora</taxon>
    </lineage>
</organism>
<dbReference type="GO" id="GO:0005524">
    <property type="term" value="F:ATP binding"/>
    <property type="evidence" value="ECO:0007669"/>
    <property type="project" value="InterPro"/>
</dbReference>
<dbReference type="AlphaFoldDB" id="A0A0H5R7T5"/>
<proteinExistence type="predicted"/>
<feature type="domain" description="Protein kinase" evidence="2">
    <location>
        <begin position="10"/>
        <end position="255"/>
    </location>
</feature>
<dbReference type="SUPFAM" id="SSF48371">
    <property type="entry name" value="ARM repeat"/>
    <property type="match status" value="1"/>
</dbReference>
<dbReference type="Gene3D" id="3.30.200.20">
    <property type="entry name" value="Phosphorylase Kinase, domain 1"/>
    <property type="match status" value="1"/>
</dbReference>
<evidence type="ECO:0000256" key="1">
    <source>
        <dbReference type="SAM" id="MobiDB-lite"/>
    </source>
</evidence>
<dbReference type="InterPro" id="IPR000719">
    <property type="entry name" value="Prot_kinase_dom"/>
</dbReference>
<dbReference type="GO" id="GO:0004672">
    <property type="term" value="F:protein kinase activity"/>
    <property type="evidence" value="ECO:0007669"/>
    <property type="project" value="InterPro"/>
</dbReference>